<reference evidence="2" key="1">
    <citation type="submission" date="2016-04" db="EMBL/GenBank/DDBJ databases">
        <authorList>
            <person name="Guldener U."/>
            <person name="Guldener U."/>
        </authorList>
    </citation>
    <scope>NUCLEOTIDE SEQUENCE [LARGE SCALE GENOMIC DNA]</scope>
    <source>
        <strain evidence="2">UB2112</strain>
    </source>
</reference>
<dbReference type="Proteomes" id="UP000179920">
    <property type="component" value="Chromosome II"/>
</dbReference>
<gene>
    <name evidence="1" type="ORF">UBRO_03954</name>
</gene>
<dbReference type="EMBL" id="LT558118">
    <property type="protein sequence ID" value="SAM67315.1"/>
    <property type="molecule type" value="Genomic_DNA"/>
</dbReference>
<evidence type="ECO:0000313" key="1">
    <source>
        <dbReference type="EMBL" id="SAM67315.1"/>
    </source>
</evidence>
<protein>
    <submittedName>
        <fullName evidence="1">Uncharacterized protein</fullName>
    </submittedName>
</protein>
<dbReference type="AlphaFoldDB" id="A0A1K0FWI7"/>
<name>A0A1K0FWI7_9BASI</name>
<accession>A0A1K0FWI7</accession>
<evidence type="ECO:0000313" key="2">
    <source>
        <dbReference type="Proteomes" id="UP000179920"/>
    </source>
</evidence>
<organism evidence="1 2">
    <name type="scientific">Ustilago bromivora</name>
    <dbReference type="NCBI Taxonomy" id="307758"/>
    <lineage>
        <taxon>Eukaryota</taxon>
        <taxon>Fungi</taxon>
        <taxon>Dikarya</taxon>
        <taxon>Basidiomycota</taxon>
        <taxon>Ustilaginomycotina</taxon>
        <taxon>Ustilaginomycetes</taxon>
        <taxon>Ustilaginales</taxon>
        <taxon>Ustilaginaceae</taxon>
        <taxon>Ustilago</taxon>
    </lineage>
</organism>
<proteinExistence type="predicted"/>
<sequence length="29" mass="3378">MDTKQVKREEKFLAKEAKADDKQLKSAKI</sequence>